<feature type="transmembrane region" description="Helical" evidence="2">
    <location>
        <begin position="46"/>
        <end position="68"/>
    </location>
</feature>
<feature type="transmembrane region" description="Helical" evidence="2">
    <location>
        <begin position="20"/>
        <end position="40"/>
    </location>
</feature>
<dbReference type="Proteomes" id="UP001152876">
    <property type="component" value="Unassembled WGS sequence"/>
</dbReference>
<name>A0A9X4NRU4_9BURK</name>
<proteinExistence type="predicted"/>
<evidence type="ECO:0000313" key="3">
    <source>
        <dbReference type="EMBL" id="MDG5974934.1"/>
    </source>
</evidence>
<keyword evidence="2" id="KW-1133">Transmembrane helix</keyword>
<dbReference type="RefSeq" id="WP_068173627.1">
    <property type="nucleotide sequence ID" value="NZ_AOGK01000004.1"/>
</dbReference>
<dbReference type="OrthoDB" id="8896903at2"/>
<evidence type="ECO:0000313" key="4">
    <source>
        <dbReference type="Proteomes" id="UP001152876"/>
    </source>
</evidence>
<keyword evidence="4" id="KW-1185">Reference proteome</keyword>
<organism evidence="3 4">
    <name type="scientific">Hydrogenophaga taeniospiralis CCUG 15921</name>
    <dbReference type="NCBI Taxonomy" id="1281780"/>
    <lineage>
        <taxon>Bacteria</taxon>
        <taxon>Pseudomonadati</taxon>
        <taxon>Pseudomonadota</taxon>
        <taxon>Betaproteobacteria</taxon>
        <taxon>Burkholderiales</taxon>
        <taxon>Comamonadaceae</taxon>
        <taxon>Hydrogenophaga</taxon>
    </lineage>
</organism>
<dbReference type="EMBL" id="AOGK01000004">
    <property type="protein sequence ID" value="MDG5974934.1"/>
    <property type="molecule type" value="Genomic_DNA"/>
</dbReference>
<gene>
    <name evidence="3" type="ORF">H010_06685</name>
</gene>
<sequence length="288" mass="31796">MSSQPSYLGAFLKHPHNRVALLAAGVVAIFASIPMGWAGLALVGTVAVGTEILAALAIPSLPSFRAWVDREQRHQALTQRRQQLIAELRDRGETSALSTYQHMWERVQALYQTASDRHTSLTRQDVEKLDALTVDYLGLCTVNASLRQRKDRTSEDQVAKRIAGIEAQLKNPALSDEEARQLRATLSEYNEVMNRSRRLAVRRSALEATLISMPDKMEEVYQLVITSPYATDMGSKLEDSLSRLRIAEEVAAEFGPADLFEMDQPPAARAASTAANPAARQAAQRLKA</sequence>
<comment type="caution">
    <text evidence="3">The sequence shown here is derived from an EMBL/GenBank/DDBJ whole genome shotgun (WGS) entry which is preliminary data.</text>
</comment>
<dbReference type="AlphaFoldDB" id="A0A9X4NRU4"/>
<feature type="region of interest" description="Disordered" evidence="1">
    <location>
        <begin position="264"/>
        <end position="288"/>
    </location>
</feature>
<evidence type="ECO:0000256" key="1">
    <source>
        <dbReference type="SAM" id="MobiDB-lite"/>
    </source>
</evidence>
<evidence type="ECO:0000256" key="2">
    <source>
        <dbReference type="SAM" id="Phobius"/>
    </source>
</evidence>
<protein>
    <submittedName>
        <fullName evidence="3">Uncharacterized protein</fullName>
    </submittedName>
</protein>
<reference evidence="3" key="1">
    <citation type="submission" date="2013-01" db="EMBL/GenBank/DDBJ databases">
        <title>Genome draft of Hydrogenophaga taeniospiralis 2K1.</title>
        <authorList>
            <person name="Gomila M."/>
            <person name="Lalucat J."/>
        </authorList>
    </citation>
    <scope>NUCLEOTIDE SEQUENCE</scope>
    <source>
        <strain evidence="3">CCUG 15921</strain>
    </source>
</reference>
<keyword evidence="2" id="KW-0812">Transmembrane</keyword>
<accession>A0A9X4NRU4</accession>
<keyword evidence="2" id="KW-0472">Membrane</keyword>